<keyword evidence="1 2" id="KW-0732">Signal</keyword>
<evidence type="ECO:0000259" key="3">
    <source>
        <dbReference type="Pfam" id="PF18962"/>
    </source>
</evidence>
<feature type="domain" description="Secretion system C-terminal sorting" evidence="3">
    <location>
        <begin position="187"/>
        <end position="259"/>
    </location>
</feature>
<dbReference type="OrthoDB" id="610388at2"/>
<feature type="signal peptide" evidence="2">
    <location>
        <begin position="1"/>
        <end position="25"/>
    </location>
</feature>
<evidence type="ECO:0000313" key="4">
    <source>
        <dbReference type="EMBL" id="RCU57129.1"/>
    </source>
</evidence>
<keyword evidence="5" id="KW-1185">Reference proteome</keyword>
<evidence type="ECO:0000256" key="2">
    <source>
        <dbReference type="SAM" id="SignalP"/>
    </source>
</evidence>
<protein>
    <submittedName>
        <fullName evidence="4">T9SS C-terminal target domain-containing protein</fullName>
    </submittedName>
</protein>
<evidence type="ECO:0000256" key="1">
    <source>
        <dbReference type="ARBA" id="ARBA00022729"/>
    </source>
</evidence>
<reference evidence="4 5" key="1">
    <citation type="submission" date="2018-07" db="EMBL/GenBank/DDBJ databases">
        <title>Oceanihabitans testaceum sp. nov., isolated from marine sediment.</title>
        <authorList>
            <person name="Li C.-M."/>
        </authorList>
    </citation>
    <scope>NUCLEOTIDE SEQUENCE [LARGE SCALE GENOMIC DNA]</scope>
    <source>
        <strain evidence="4 5">S9-10</strain>
    </source>
</reference>
<dbReference type="Proteomes" id="UP000252249">
    <property type="component" value="Unassembled WGS sequence"/>
</dbReference>
<name>A0A368P5R0_9FLAO</name>
<gene>
    <name evidence="4" type="ORF">DU428_09295</name>
</gene>
<proteinExistence type="predicted"/>
<comment type="caution">
    <text evidence="4">The sequence shown here is derived from an EMBL/GenBank/DDBJ whole genome shotgun (WGS) entry which is preliminary data.</text>
</comment>
<dbReference type="NCBIfam" id="TIGR04183">
    <property type="entry name" value="Por_Secre_tail"/>
    <property type="match status" value="1"/>
</dbReference>
<dbReference type="RefSeq" id="WP_083585084.1">
    <property type="nucleotide sequence ID" value="NZ_JBLWTE010000010.1"/>
</dbReference>
<dbReference type="AlphaFoldDB" id="A0A368P5R0"/>
<accession>A0A368P5R0</accession>
<dbReference type="EMBL" id="QPIG01000003">
    <property type="protein sequence ID" value="RCU57129.1"/>
    <property type="molecule type" value="Genomic_DNA"/>
</dbReference>
<evidence type="ECO:0000313" key="5">
    <source>
        <dbReference type="Proteomes" id="UP000252249"/>
    </source>
</evidence>
<organism evidence="4 5">
    <name type="scientific">Oceanihabitans sediminis</name>
    <dbReference type="NCBI Taxonomy" id="1812012"/>
    <lineage>
        <taxon>Bacteria</taxon>
        <taxon>Pseudomonadati</taxon>
        <taxon>Bacteroidota</taxon>
        <taxon>Flavobacteriia</taxon>
        <taxon>Flavobacteriales</taxon>
        <taxon>Flavobacteriaceae</taxon>
        <taxon>Oceanihabitans</taxon>
    </lineage>
</organism>
<feature type="chain" id="PRO_5016777538" evidence="2">
    <location>
        <begin position="26"/>
        <end position="263"/>
    </location>
</feature>
<sequence>MKTIKNLSFKILLLLTIIGSFNMKAQTNNASVETVDILASVDANPPLAIGDTFTYTLQAVAGTTPYTVVQIYLEYNEAVIQLNSLTPDYTDLNIPLANDTSVPEVIRYSAGTLSGPLTGTTTLFTAVFEVVGTSEFVMITHDLAVDGNSNGTGVAGTAGLDITGSVNDIILATLHTETNTFSNAISIYPNPAKDVVNIQLNAANPGIQSINMYTIDGKLVLQKENITSNSISIDTSKFHNAIYFMKVISTKNEVEIFKILVDH</sequence>
<dbReference type="InterPro" id="IPR026444">
    <property type="entry name" value="Secre_tail"/>
</dbReference>
<dbReference type="Pfam" id="PF18962">
    <property type="entry name" value="Por_Secre_tail"/>
    <property type="match status" value="1"/>
</dbReference>